<gene>
    <name evidence="3" type="ORF">F8C82_14150</name>
</gene>
<dbReference type="PANTHER" id="PTHR37461">
    <property type="entry name" value="ANTI-SIGMA-K FACTOR RSKA"/>
    <property type="match status" value="1"/>
</dbReference>
<reference evidence="3 4" key="1">
    <citation type="submission" date="2019-10" db="EMBL/GenBank/DDBJ databases">
        <title>Genome sequence of Phaeocystidibacter marisrubri JCM30614 (type strain).</title>
        <authorList>
            <person name="Bowman J.P."/>
        </authorList>
    </citation>
    <scope>NUCLEOTIDE SEQUENCE [LARGE SCALE GENOMIC DNA]</scope>
    <source>
        <strain evidence="3 4">JCM 30614</strain>
    </source>
</reference>
<dbReference type="GO" id="GO:0006417">
    <property type="term" value="P:regulation of translation"/>
    <property type="evidence" value="ECO:0007669"/>
    <property type="project" value="TreeGrafter"/>
</dbReference>
<accession>A0A6L3ZC67</accession>
<dbReference type="AlphaFoldDB" id="A0A6L3ZC67"/>
<protein>
    <submittedName>
        <fullName evidence="3">Anti-sigma factor</fullName>
    </submittedName>
</protein>
<evidence type="ECO:0000259" key="2">
    <source>
        <dbReference type="Pfam" id="PF10099"/>
    </source>
</evidence>
<comment type="caution">
    <text evidence="3">The sequence shown here is derived from an EMBL/GenBank/DDBJ whole genome shotgun (WGS) entry which is preliminary data.</text>
</comment>
<dbReference type="RefSeq" id="WP_151694267.1">
    <property type="nucleotide sequence ID" value="NZ_BMGX01000001.1"/>
</dbReference>
<dbReference type="GO" id="GO:0016989">
    <property type="term" value="F:sigma factor antagonist activity"/>
    <property type="evidence" value="ECO:0007669"/>
    <property type="project" value="TreeGrafter"/>
</dbReference>
<dbReference type="PANTHER" id="PTHR37461:SF1">
    <property type="entry name" value="ANTI-SIGMA-K FACTOR RSKA"/>
    <property type="match status" value="1"/>
</dbReference>
<feature type="domain" description="Anti-sigma K factor RskA C-terminal" evidence="2">
    <location>
        <begin position="112"/>
        <end position="273"/>
    </location>
</feature>
<dbReference type="Proteomes" id="UP000484164">
    <property type="component" value="Unassembled WGS sequence"/>
</dbReference>
<dbReference type="GO" id="GO:0005886">
    <property type="term" value="C:plasma membrane"/>
    <property type="evidence" value="ECO:0007669"/>
    <property type="project" value="InterPro"/>
</dbReference>
<keyword evidence="1" id="KW-0472">Membrane</keyword>
<evidence type="ECO:0000313" key="4">
    <source>
        <dbReference type="Proteomes" id="UP000484164"/>
    </source>
</evidence>
<dbReference type="Pfam" id="PF10099">
    <property type="entry name" value="RskA_C"/>
    <property type="match status" value="1"/>
</dbReference>
<keyword evidence="1" id="KW-0812">Transmembrane</keyword>
<evidence type="ECO:0000256" key="1">
    <source>
        <dbReference type="SAM" id="Phobius"/>
    </source>
</evidence>
<proteinExistence type="predicted"/>
<sequence length="285" mass="31437">MDTKQYIGSGILEDYILGMVSDQEKREVECLSKIYPEIASYLAEIEDELAEAVLENGVTPPMDLKSKILDNLPERDDDEEDVRETPIISLVDTRPEEKKEEPVKRKFPYGIAASFAVIIALGTGYLSSRNRVGALTEELIQTQTRATLANQRYEALEESNAQLAAEFDMVSNPKTMKIELGAVNDDLAQSVQGAPVIVFWNPESQEVMLNDIALPRAPEGSQYQLWTLEGGQPINRGMLSLEEKSGLQKMISANAADAFAITLEPRGGSESPTLEQLMVLGKVES</sequence>
<evidence type="ECO:0000313" key="3">
    <source>
        <dbReference type="EMBL" id="KAB2815232.1"/>
    </source>
</evidence>
<name>A0A6L3ZC67_9FLAO</name>
<organism evidence="3 4">
    <name type="scientific">Phaeocystidibacter marisrubri</name>
    <dbReference type="NCBI Taxonomy" id="1577780"/>
    <lineage>
        <taxon>Bacteria</taxon>
        <taxon>Pseudomonadati</taxon>
        <taxon>Bacteroidota</taxon>
        <taxon>Flavobacteriia</taxon>
        <taxon>Flavobacteriales</taxon>
        <taxon>Phaeocystidibacteraceae</taxon>
        <taxon>Phaeocystidibacter</taxon>
    </lineage>
</organism>
<feature type="transmembrane region" description="Helical" evidence="1">
    <location>
        <begin position="107"/>
        <end position="126"/>
    </location>
</feature>
<dbReference type="OrthoDB" id="1420916at2"/>
<dbReference type="EMBL" id="WBVQ01000003">
    <property type="protein sequence ID" value="KAB2815232.1"/>
    <property type="molecule type" value="Genomic_DNA"/>
</dbReference>
<keyword evidence="1" id="KW-1133">Transmembrane helix</keyword>
<keyword evidence="4" id="KW-1185">Reference proteome</keyword>
<dbReference type="InterPro" id="IPR051474">
    <property type="entry name" value="Anti-sigma-K/W_factor"/>
</dbReference>
<dbReference type="InterPro" id="IPR018764">
    <property type="entry name" value="RskA_C"/>
</dbReference>